<evidence type="ECO:0000259" key="7">
    <source>
        <dbReference type="PROSITE" id="PS51918"/>
    </source>
</evidence>
<dbReference type="PANTHER" id="PTHR30352">
    <property type="entry name" value="PYRUVATE FORMATE-LYASE-ACTIVATING ENZYME"/>
    <property type="match status" value="1"/>
</dbReference>
<evidence type="ECO:0000256" key="4">
    <source>
        <dbReference type="ARBA" id="ARBA00022723"/>
    </source>
</evidence>
<dbReference type="InterPro" id="IPR013785">
    <property type="entry name" value="Aldolase_TIM"/>
</dbReference>
<keyword evidence="4" id="KW-0479">Metal-binding</keyword>
<evidence type="ECO:0000256" key="1">
    <source>
        <dbReference type="ARBA" id="ARBA00001966"/>
    </source>
</evidence>
<dbReference type="NCBIfam" id="TIGR04337">
    <property type="entry name" value="AmmeMemoSam_rS"/>
    <property type="match status" value="1"/>
</dbReference>
<dbReference type="GO" id="GO:0003824">
    <property type="term" value="F:catalytic activity"/>
    <property type="evidence" value="ECO:0007669"/>
    <property type="project" value="InterPro"/>
</dbReference>
<dbReference type="PANTHER" id="PTHR30352:SF5">
    <property type="entry name" value="PYRUVATE FORMATE-LYASE 1-ACTIVATING ENZYME"/>
    <property type="match status" value="1"/>
</dbReference>
<dbReference type="GO" id="GO:0046872">
    <property type="term" value="F:metal ion binding"/>
    <property type="evidence" value="ECO:0007669"/>
    <property type="project" value="UniProtKB-KW"/>
</dbReference>
<keyword evidence="9" id="KW-1185">Reference proteome</keyword>
<evidence type="ECO:0000256" key="3">
    <source>
        <dbReference type="ARBA" id="ARBA00022691"/>
    </source>
</evidence>
<evidence type="ECO:0000256" key="5">
    <source>
        <dbReference type="ARBA" id="ARBA00023004"/>
    </source>
</evidence>
<name>A0A081BY25_VECG1</name>
<dbReference type="InterPro" id="IPR027596">
    <property type="entry name" value="AmmeMemoSam_rS"/>
</dbReference>
<dbReference type="Gene3D" id="3.20.20.70">
    <property type="entry name" value="Aldolase class I"/>
    <property type="match status" value="1"/>
</dbReference>
<gene>
    <name evidence="8" type="ORF">U27_04195</name>
</gene>
<dbReference type="AlphaFoldDB" id="A0A081BY25"/>
<feature type="domain" description="Radical SAM core" evidence="7">
    <location>
        <begin position="125"/>
        <end position="345"/>
    </location>
</feature>
<dbReference type="Proteomes" id="UP000030661">
    <property type="component" value="Unassembled WGS sequence"/>
</dbReference>
<dbReference type="InterPro" id="IPR058240">
    <property type="entry name" value="rSAM_sf"/>
</dbReference>
<dbReference type="CDD" id="cd01335">
    <property type="entry name" value="Radical_SAM"/>
    <property type="match status" value="1"/>
</dbReference>
<dbReference type="GO" id="GO:0051539">
    <property type="term" value="F:4 iron, 4 sulfur cluster binding"/>
    <property type="evidence" value="ECO:0007669"/>
    <property type="project" value="UniProtKB-KW"/>
</dbReference>
<dbReference type="Pfam" id="PF04055">
    <property type="entry name" value="Radical_SAM"/>
    <property type="match status" value="1"/>
</dbReference>
<evidence type="ECO:0000256" key="6">
    <source>
        <dbReference type="ARBA" id="ARBA00023014"/>
    </source>
</evidence>
<dbReference type="PROSITE" id="PS51318">
    <property type="entry name" value="TAT"/>
    <property type="match status" value="1"/>
</dbReference>
<dbReference type="SFLD" id="SFLDS00029">
    <property type="entry name" value="Radical_SAM"/>
    <property type="match status" value="1"/>
</dbReference>
<protein>
    <submittedName>
        <fullName evidence="8">Radical SAM domain protein</fullName>
    </submittedName>
</protein>
<evidence type="ECO:0000313" key="8">
    <source>
        <dbReference type="EMBL" id="GAK57230.1"/>
    </source>
</evidence>
<keyword evidence="2" id="KW-0004">4Fe-4S</keyword>
<dbReference type="InterPro" id="IPR007197">
    <property type="entry name" value="rSAM"/>
</dbReference>
<reference evidence="8" key="1">
    <citation type="journal article" date="2015" name="PeerJ">
        <title>First genomic representation of candidate bacterial phylum KSB3 points to enhanced environmental sensing as a trigger of wastewater bulking.</title>
        <authorList>
            <person name="Sekiguchi Y."/>
            <person name="Ohashi A."/>
            <person name="Parks D.H."/>
            <person name="Yamauchi T."/>
            <person name="Tyson G.W."/>
            <person name="Hugenholtz P."/>
        </authorList>
    </citation>
    <scope>NUCLEOTIDE SEQUENCE [LARGE SCALE GENOMIC DNA]</scope>
</reference>
<evidence type="ECO:0000313" key="9">
    <source>
        <dbReference type="Proteomes" id="UP000030661"/>
    </source>
</evidence>
<dbReference type="SFLD" id="SFLDG01101">
    <property type="entry name" value="Uncharacterised_Radical_SAM_Su"/>
    <property type="match status" value="1"/>
</dbReference>
<sequence length="400" mass="45656">MKLSRRRFLEVSSKGTMCLGLGSPFLMPQHVSAQDKNIPSGKGLDHLEFQEPQEEPELLKEAMFYTPLDELRVQCNLCPWECAVADQERGTCGVRENRQGKYYTLVHSRPCAAHVDPIEKKPLFHYLPGSLAFSIATAGCNIECKFCQNWDIAQVRPEQVKSYYLPPEGVMDIALRYECQTIAYTYSEPVVFYEYVYDSAQHARQSGIGNVIISNGFIKKAPLVELCQYLTGVKIDLKAFTEKFYREICRGQLQPVLNTLETLRDLGIWYEIVVLIVPTLNDNRQEIQDMSHWIYQELGSQVPVHFSRFHPMYKINNLPPTPVKTIEMARNIALETGLQYVYVGNLVGHPGESTYCPGCGKRIIHRIGYHIESVELDETGHCQHCQYQIPGVWSAKQLTL</sequence>
<dbReference type="EMBL" id="DF820465">
    <property type="protein sequence ID" value="GAK57230.1"/>
    <property type="molecule type" value="Genomic_DNA"/>
</dbReference>
<accession>A0A081BY25</accession>
<dbReference type="InterPro" id="IPR034457">
    <property type="entry name" value="Organic_radical-activating"/>
</dbReference>
<dbReference type="PROSITE" id="PS51918">
    <property type="entry name" value="RADICAL_SAM"/>
    <property type="match status" value="1"/>
</dbReference>
<comment type="cofactor">
    <cofactor evidence="1">
        <name>[4Fe-4S] cluster</name>
        <dbReference type="ChEBI" id="CHEBI:49883"/>
    </cofactor>
</comment>
<dbReference type="STRING" id="1499967.U27_04195"/>
<dbReference type="eggNOG" id="COG1180">
    <property type="taxonomic scope" value="Bacteria"/>
</dbReference>
<proteinExistence type="predicted"/>
<dbReference type="SUPFAM" id="SSF102114">
    <property type="entry name" value="Radical SAM enzymes"/>
    <property type="match status" value="1"/>
</dbReference>
<evidence type="ECO:0000256" key="2">
    <source>
        <dbReference type="ARBA" id="ARBA00022485"/>
    </source>
</evidence>
<dbReference type="InterPro" id="IPR006311">
    <property type="entry name" value="TAT_signal"/>
</dbReference>
<keyword evidence="6" id="KW-0411">Iron-sulfur</keyword>
<keyword evidence="5" id="KW-0408">Iron</keyword>
<organism evidence="8">
    <name type="scientific">Vecturithrix granuli</name>
    <dbReference type="NCBI Taxonomy" id="1499967"/>
    <lineage>
        <taxon>Bacteria</taxon>
        <taxon>Candidatus Moduliflexota</taxon>
        <taxon>Candidatus Vecturitrichia</taxon>
        <taxon>Candidatus Vecturitrichales</taxon>
        <taxon>Candidatus Vecturitrichaceae</taxon>
        <taxon>Candidatus Vecturithrix</taxon>
    </lineage>
</organism>
<dbReference type="HOGENOM" id="CLU_044176_1_0_0"/>
<keyword evidence="3" id="KW-0949">S-adenosyl-L-methionine</keyword>